<dbReference type="WBParaSite" id="SBAD_0000873801-mRNA-1">
    <property type="protein sequence ID" value="SBAD_0000873801-mRNA-1"/>
    <property type="gene ID" value="SBAD_0000873801"/>
</dbReference>
<evidence type="ECO:0000313" key="2">
    <source>
        <dbReference type="EMBL" id="VDP17073.1"/>
    </source>
</evidence>
<reference evidence="4" key="1">
    <citation type="submission" date="2016-06" db="UniProtKB">
        <authorList>
            <consortium name="WormBaseParasite"/>
        </authorList>
    </citation>
    <scope>IDENTIFICATION</scope>
</reference>
<evidence type="ECO:0000313" key="3">
    <source>
        <dbReference type="Proteomes" id="UP000270296"/>
    </source>
</evidence>
<protein>
    <submittedName>
        <fullName evidence="4">PPM-type phosphatase domain-containing protein</fullName>
    </submittedName>
</protein>
<dbReference type="GO" id="GO:0004722">
    <property type="term" value="F:protein serine/threonine phosphatase activity"/>
    <property type="evidence" value="ECO:0007669"/>
    <property type="project" value="InterPro"/>
</dbReference>
<dbReference type="InterPro" id="IPR015655">
    <property type="entry name" value="PP2C"/>
</dbReference>
<name>A0A183IXT0_9BILA</name>
<dbReference type="Proteomes" id="UP000270296">
    <property type="component" value="Unassembled WGS sequence"/>
</dbReference>
<sequence>LITPPYLSAVPSVYYYRLTPVDRFLIIASDGFWELMGPEKAVRIVRDHMTGVQTLSPYVRSANANVRQILRELLIRKKGESKRPIDANCATHLIRQALGEDVLSQIQYANLAATLSLREGAARAYRDDITVTVVYFDSETLKSDSTALIHGKELL</sequence>
<proteinExistence type="predicted"/>
<dbReference type="InterPro" id="IPR036457">
    <property type="entry name" value="PPM-type-like_dom_sf"/>
</dbReference>
<dbReference type="AlphaFoldDB" id="A0A183IXT0"/>
<accession>A0A183IXT0</accession>
<dbReference type="Pfam" id="PF00481">
    <property type="entry name" value="PP2C"/>
    <property type="match status" value="1"/>
</dbReference>
<evidence type="ECO:0000313" key="4">
    <source>
        <dbReference type="WBParaSite" id="SBAD_0000873801-mRNA-1"/>
    </source>
</evidence>
<dbReference type="OrthoDB" id="420076at2759"/>
<dbReference type="PANTHER" id="PTHR47992">
    <property type="entry name" value="PROTEIN PHOSPHATASE"/>
    <property type="match status" value="1"/>
</dbReference>
<gene>
    <name evidence="2" type="ORF">SBAD_LOCUS8428</name>
</gene>
<organism evidence="4">
    <name type="scientific">Soboliphyme baturini</name>
    <dbReference type="NCBI Taxonomy" id="241478"/>
    <lineage>
        <taxon>Eukaryota</taxon>
        <taxon>Metazoa</taxon>
        <taxon>Ecdysozoa</taxon>
        <taxon>Nematoda</taxon>
        <taxon>Enoplea</taxon>
        <taxon>Dorylaimia</taxon>
        <taxon>Dioctophymatida</taxon>
        <taxon>Dioctophymatoidea</taxon>
        <taxon>Soboliphymatidae</taxon>
        <taxon>Soboliphyme</taxon>
    </lineage>
</organism>
<evidence type="ECO:0000259" key="1">
    <source>
        <dbReference type="PROSITE" id="PS51746"/>
    </source>
</evidence>
<dbReference type="PROSITE" id="PS51746">
    <property type="entry name" value="PPM_2"/>
    <property type="match status" value="1"/>
</dbReference>
<dbReference type="InterPro" id="IPR001932">
    <property type="entry name" value="PPM-type_phosphatase-like_dom"/>
</dbReference>
<dbReference type="SUPFAM" id="SSF81606">
    <property type="entry name" value="PP2C-like"/>
    <property type="match status" value="1"/>
</dbReference>
<dbReference type="Gene3D" id="3.60.40.10">
    <property type="entry name" value="PPM-type phosphatase domain"/>
    <property type="match status" value="1"/>
</dbReference>
<keyword evidence="3" id="KW-1185">Reference proteome</keyword>
<dbReference type="EMBL" id="UZAM01011581">
    <property type="protein sequence ID" value="VDP17073.1"/>
    <property type="molecule type" value="Genomic_DNA"/>
</dbReference>
<feature type="domain" description="PPM-type phosphatase" evidence="1">
    <location>
        <begin position="1"/>
        <end position="136"/>
    </location>
</feature>
<reference evidence="2 3" key="2">
    <citation type="submission" date="2018-11" db="EMBL/GenBank/DDBJ databases">
        <authorList>
            <consortium name="Pathogen Informatics"/>
        </authorList>
    </citation>
    <scope>NUCLEOTIDE SEQUENCE [LARGE SCALE GENOMIC DNA]</scope>
</reference>